<keyword evidence="1" id="KW-0539">Nucleus</keyword>
<keyword evidence="6" id="KW-1185">Reference proteome</keyword>
<keyword evidence="3" id="KW-1133">Transmembrane helix</keyword>
<proteinExistence type="predicted"/>
<dbReference type="EMBL" id="WVTB01000007">
    <property type="protein sequence ID" value="KAF3811153.1"/>
    <property type="molecule type" value="Genomic_DNA"/>
</dbReference>
<dbReference type="InterPro" id="IPR018946">
    <property type="entry name" value="PhoD-like_MPP"/>
</dbReference>
<name>A0A8H4CW10_COLGL</name>
<evidence type="ECO:0000256" key="2">
    <source>
        <dbReference type="SAM" id="MobiDB-lite"/>
    </source>
</evidence>
<evidence type="ECO:0000259" key="4">
    <source>
        <dbReference type="Pfam" id="PF09423"/>
    </source>
</evidence>
<reference evidence="5" key="2">
    <citation type="submission" date="2020-03" db="EMBL/GenBank/DDBJ databases">
        <authorList>
            <person name="Fu F.-F."/>
            <person name="Chen J."/>
        </authorList>
    </citation>
    <scope>NUCLEOTIDE SEQUENCE</scope>
    <source>
        <strain evidence="5">Lc1</strain>
    </source>
</reference>
<dbReference type="Pfam" id="PF09423">
    <property type="entry name" value="PhoD"/>
    <property type="match status" value="1"/>
</dbReference>
<feature type="transmembrane region" description="Helical" evidence="3">
    <location>
        <begin position="21"/>
        <end position="44"/>
    </location>
</feature>
<feature type="domain" description="PhoD-like phosphatase metallophosphatase" evidence="4">
    <location>
        <begin position="278"/>
        <end position="561"/>
    </location>
</feature>
<reference evidence="5" key="1">
    <citation type="journal article" date="2020" name="Phytopathology">
        <title>Genome sequence and comparative analysis of Colletotrichum gloeosporioides isolated from Liriodendron leaves.</title>
        <authorList>
            <person name="Fu F.F."/>
            <person name="Hao Z."/>
            <person name="Wang P."/>
            <person name="Lu Y."/>
            <person name="Xue L.J."/>
            <person name="Wei G."/>
            <person name="Tian Y."/>
            <person name="Baishi H."/>
            <person name="Xu H."/>
            <person name="Shi J."/>
            <person name="Cheng T."/>
            <person name="Wang G."/>
            <person name="Yi Y."/>
            <person name="Chen J."/>
        </authorList>
    </citation>
    <scope>NUCLEOTIDE SEQUENCE</scope>
    <source>
        <strain evidence="5">Lc1</strain>
    </source>
</reference>
<dbReference type="InterPro" id="IPR029052">
    <property type="entry name" value="Metallo-depent_PP-like"/>
</dbReference>
<evidence type="ECO:0000313" key="5">
    <source>
        <dbReference type="EMBL" id="KAF3811153.1"/>
    </source>
</evidence>
<dbReference type="Proteomes" id="UP000613401">
    <property type="component" value="Unassembled WGS sequence"/>
</dbReference>
<dbReference type="CDD" id="cd07389">
    <property type="entry name" value="MPP_PhoD"/>
    <property type="match status" value="1"/>
</dbReference>
<evidence type="ECO:0000256" key="3">
    <source>
        <dbReference type="SAM" id="Phobius"/>
    </source>
</evidence>
<accession>A0A8H4CW10</accession>
<dbReference type="PANTHER" id="PTHR43606:SF2">
    <property type="entry name" value="ALKALINE PHOSPHATASE FAMILY PROTEIN (AFU_ORTHOLOGUE AFUA_5G03860)"/>
    <property type="match status" value="1"/>
</dbReference>
<dbReference type="Gene3D" id="3.60.21.70">
    <property type="entry name" value="PhoD-like phosphatase"/>
    <property type="match status" value="1"/>
</dbReference>
<keyword evidence="3" id="KW-0472">Membrane</keyword>
<comment type="caution">
    <text evidence="5">The sequence shown here is derived from an EMBL/GenBank/DDBJ whole genome shotgun (WGS) entry which is preliminary data.</text>
</comment>
<feature type="region of interest" description="Disordered" evidence="2">
    <location>
        <begin position="742"/>
        <end position="793"/>
    </location>
</feature>
<dbReference type="AlphaFoldDB" id="A0A8H4CW10"/>
<dbReference type="PANTHER" id="PTHR43606">
    <property type="entry name" value="PHOSPHATASE, PUTATIVE (AFU_ORTHOLOGUE AFUA_6G08710)-RELATED"/>
    <property type="match status" value="1"/>
</dbReference>
<gene>
    <name evidence="5" type="ORF">GCG54_00001467</name>
</gene>
<dbReference type="SUPFAM" id="SSF56300">
    <property type="entry name" value="Metallo-dependent phosphatases"/>
    <property type="match status" value="1"/>
</dbReference>
<organism evidence="5 6">
    <name type="scientific">Colletotrichum gloeosporioides</name>
    <name type="common">Anthracnose fungus</name>
    <name type="synonym">Glomerella cingulata</name>
    <dbReference type="NCBI Taxonomy" id="474922"/>
    <lineage>
        <taxon>Eukaryota</taxon>
        <taxon>Fungi</taxon>
        <taxon>Dikarya</taxon>
        <taxon>Ascomycota</taxon>
        <taxon>Pezizomycotina</taxon>
        <taxon>Sordariomycetes</taxon>
        <taxon>Hypocreomycetidae</taxon>
        <taxon>Glomerellales</taxon>
        <taxon>Glomerellaceae</taxon>
        <taxon>Colletotrichum</taxon>
        <taxon>Colletotrichum gloeosporioides species complex</taxon>
    </lineage>
</organism>
<dbReference type="Pfam" id="PF11951">
    <property type="entry name" value="Fungal_trans_2"/>
    <property type="match status" value="1"/>
</dbReference>
<dbReference type="GeneID" id="69008636"/>
<protein>
    <recommendedName>
        <fullName evidence="4">PhoD-like phosphatase metallophosphatase domain-containing protein</fullName>
    </recommendedName>
</protein>
<dbReference type="CDD" id="cd12148">
    <property type="entry name" value="fungal_TF_MHR"/>
    <property type="match status" value="1"/>
</dbReference>
<keyword evidence="3" id="KW-0812">Transmembrane</keyword>
<sequence length="1255" mass="140838">MGTQAQIAFYSSVALRAVSYIFLRWAAVPLSIYTLFVVYVPSFISGYFSEPKYDVVEDDVDVSVKEALVQDENGDGQDEQVVAEEIRIEETIVVKERSRPWVTLLAGSPSPSSPILSILTFLINAALIAMTTDFLFRVRQYHPVEDLSFVRLGYVSPSEAKFVLREPDQAKMPVTIEIHIKDPQPPFDNPLWQIGGGLRYTDNTTDFTATLTVPLKHSQQRIYEWKTSNNHSGEFVAPPKPGQMSAFADNKFTFLSTSCILPRFPYNPLEHPLAIPGMRHLANILPKLQAQFMLFLGDFIYIDVPKRQGKHEEDYRQKYRHVYASPDWAPVGQNLSWIHVLDDHEIGNDWDLNTTGVYRAAIEPWHHYQELANPPPARVAGTTNLRREGATYFDFVQGPASFFLLDTRSYRSTNSLPFDHPEKTMLGAQQLEDFIDWLNRPEPKGVKWKIVASSIPLTKNWPVNTRDTWGGFLVERRKVLEAMWDAGARGVGVVVVSGDRHEFAATKFPPPAGGRWPETAAAYEFSCSPLNQFASPLPTYRQYDDEDVALKYVHSGNSKFGSLTIENLAEGAQSSLKYSLFVDGEETWNTMILAPPVVGGDTSSSFWIYRGFAMADDAAGVSTPYGGTYKRPLRTRTRSGWYELILGRCWIKWLTAEEGDGARPRCRNCEFRGDGCAWGVKVSFHPSRALTLSAEDEASLLDVEQQRRADTTEQADADKPHQFVDDTNDIVEFFEGDYVTPSSPISDVDDPIANHEPESQSDTESHTVPFVESTTPDDENLAQGSWKAAEEAPGLNARTQQQILPLITADTSNQAPALHPEPVVSYTAPFSLGQAIFSDAAPLPDLDLPLSKTEQAHLMMAYLRETGTWCETTDSEKHFTVKSIHSMMDSRAFVAAALALSSRQVDTLRGRQRQTALELYQYTIRLLIYQDPSEADTSILATCTLLCVYEMMASSVSEWRRHLNGCAGLLKSRNWKGCSKGIIKSCFWAFARIDIWAAFIIGQTTLLSTTCWVENDSIPAVSAAAAASGDIDDYCNLAILIFAKIINLIAHNPPSPRISAAHRVTMTEDLWKDLSIWWKFRPRDVCPLLREEPRGSGNPFPTIVFTTSAASKFRFIIEDLMLENDIDEYVETHSSMRALFSYSRLVFSTEKELSDPIWHARELGGLSISNDSHANWVNHLQPLFIAGRALANTSRWGGRLLEAQPADTYDDCFGNGEEYALEKLALLKQLARIEKETGWKTSDRSAELRRLWGFA</sequence>
<evidence type="ECO:0000256" key="1">
    <source>
        <dbReference type="ARBA" id="ARBA00023242"/>
    </source>
</evidence>
<evidence type="ECO:0000313" key="6">
    <source>
        <dbReference type="Proteomes" id="UP000613401"/>
    </source>
</evidence>
<dbReference type="InterPro" id="IPR052900">
    <property type="entry name" value="Phospholipid_Metab_Enz"/>
</dbReference>
<dbReference type="RefSeq" id="XP_045270312.1">
    <property type="nucleotide sequence ID" value="XM_045401583.1"/>
</dbReference>
<dbReference type="InterPro" id="IPR021858">
    <property type="entry name" value="Fun_TF"/>
</dbReference>
<dbReference type="InterPro" id="IPR038607">
    <property type="entry name" value="PhoD-like_sf"/>
</dbReference>